<name>A0A846X9F3_9NOCA</name>
<sequence>MNETGKRYTCATCSTQVICVKKGEGSFTCHGAPMELLTAKPLPSSD</sequence>
<organism evidence="1 2">
    <name type="scientific">Nocardia speluncae</name>
    <dbReference type="NCBI Taxonomy" id="419477"/>
    <lineage>
        <taxon>Bacteria</taxon>
        <taxon>Bacillati</taxon>
        <taxon>Actinomycetota</taxon>
        <taxon>Actinomycetes</taxon>
        <taxon>Mycobacteriales</taxon>
        <taxon>Nocardiaceae</taxon>
        <taxon>Nocardia</taxon>
    </lineage>
</organism>
<dbReference type="EMBL" id="JAAXOO010000001">
    <property type="protein sequence ID" value="NKY31649.1"/>
    <property type="molecule type" value="Genomic_DNA"/>
</dbReference>
<evidence type="ECO:0000313" key="1">
    <source>
        <dbReference type="EMBL" id="NKY31649.1"/>
    </source>
</evidence>
<reference evidence="1 2" key="1">
    <citation type="submission" date="2020-04" db="EMBL/GenBank/DDBJ databases">
        <title>MicrobeNet Type strains.</title>
        <authorList>
            <person name="Nicholson A.C."/>
        </authorList>
    </citation>
    <scope>NUCLEOTIDE SEQUENCE [LARGE SCALE GENOMIC DNA]</scope>
    <source>
        <strain evidence="1 2">DSM 45078</strain>
    </source>
</reference>
<protein>
    <recommendedName>
        <fullName evidence="3">Desulfoferrodoxin N-terminal domain-containing protein</fullName>
    </recommendedName>
</protein>
<dbReference type="RefSeq" id="WP_157112559.1">
    <property type="nucleotide sequence ID" value="NZ_JAAXOO010000001.1"/>
</dbReference>
<dbReference type="Gene3D" id="2.20.28.100">
    <property type="entry name" value="Desulphoferrodoxin, N-terminal domain"/>
    <property type="match status" value="1"/>
</dbReference>
<evidence type="ECO:0008006" key="3">
    <source>
        <dbReference type="Google" id="ProtNLM"/>
    </source>
</evidence>
<dbReference type="Proteomes" id="UP000565715">
    <property type="component" value="Unassembled WGS sequence"/>
</dbReference>
<dbReference type="InterPro" id="IPR038094">
    <property type="entry name" value="Desulfoferrodoxin_N_sf"/>
</dbReference>
<dbReference type="AlphaFoldDB" id="A0A846X9F3"/>
<evidence type="ECO:0000313" key="2">
    <source>
        <dbReference type="Proteomes" id="UP000565715"/>
    </source>
</evidence>
<keyword evidence="2" id="KW-1185">Reference proteome</keyword>
<accession>A0A846X9F3</accession>
<gene>
    <name evidence="1" type="ORF">HGA13_00975</name>
</gene>
<dbReference type="SUPFAM" id="SSF57802">
    <property type="entry name" value="Rubredoxin-like"/>
    <property type="match status" value="1"/>
</dbReference>
<comment type="caution">
    <text evidence="1">The sequence shown here is derived from an EMBL/GenBank/DDBJ whole genome shotgun (WGS) entry which is preliminary data.</text>
</comment>
<proteinExistence type="predicted"/>